<dbReference type="EMBL" id="UINC01147286">
    <property type="protein sequence ID" value="SVD38520.1"/>
    <property type="molecule type" value="Genomic_DNA"/>
</dbReference>
<dbReference type="AlphaFoldDB" id="A0A382UWC8"/>
<gene>
    <name evidence="1" type="ORF">METZ01_LOCUS391374</name>
</gene>
<name>A0A382UWC8_9ZZZZ</name>
<organism evidence="1">
    <name type="scientific">marine metagenome</name>
    <dbReference type="NCBI Taxonomy" id="408172"/>
    <lineage>
        <taxon>unclassified sequences</taxon>
        <taxon>metagenomes</taxon>
        <taxon>ecological metagenomes</taxon>
    </lineage>
</organism>
<reference evidence="1" key="1">
    <citation type="submission" date="2018-05" db="EMBL/GenBank/DDBJ databases">
        <authorList>
            <person name="Lanie J.A."/>
            <person name="Ng W.-L."/>
            <person name="Kazmierczak K.M."/>
            <person name="Andrzejewski T.M."/>
            <person name="Davidsen T.M."/>
            <person name="Wayne K.J."/>
            <person name="Tettelin H."/>
            <person name="Glass J.I."/>
            <person name="Rusch D."/>
            <person name="Podicherti R."/>
            <person name="Tsui H.-C.T."/>
            <person name="Winkler M.E."/>
        </authorList>
    </citation>
    <scope>NUCLEOTIDE SEQUENCE</scope>
</reference>
<protein>
    <submittedName>
        <fullName evidence="1">Uncharacterized protein</fullName>
    </submittedName>
</protein>
<proteinExistence type="predicted"/>
<accession>A0A382UWC8</accession>
<sequence length="44" mass="5088">MKTGMSRLRFVMLLLAVCWLLFSFLYDISATSYAGFLFQPSFSQ</sequence>
<evidence type="ECO:0000313" key="1">
    <source>
        <dbReference type="EMBL" id="SVD38520.1"/>
    </source>
</evidence>
<feature type="non-terminal residue" evidence="1">
    <location>
        <position position="44"/>
    </location>
</feature>